<accession>A0A0D2GDP5</accession>
<gene>
    <name evidence="5" type="ORF">Z517_08717</name>
</gene>
<feature type="domain" description="Yeast cell wall synthesis Kre9/Knh1-like N-terminal" evidence="4">
    <location>
        <begin position="25"/>
        <end position="101"/>
    </location>
</feature>
<sequence>MRSHFQVVACLATLFSSSLGLEFTSPSSDSRIDPSKDVVIWWSLSYTDPSTIDLKLGKSGSDTDLTIATGVVSYTGSYTVPAGTIQGSGSGYKILAVGNGDTLAQITGLTFGSKSDQSSSGDDGQVTLVTTATVVPVASTTSPIGGGTDSIVPTATINSVGVVTLSGTGTGSQVTTSLSNSRTESSFATSTSEASSESNGGVAATTGSTNTANGQNRRSGQFVLSAAGVLAGVIALLA</sequence>
<dbReference type="Proteomes" id="UP000053029">
    <property type="component" value="Unassembled WGS sequence"/>
</dbReference>
<evidence type="ECO:0000313" key="5">
    <source>
        <dbReference type="EMBL" id="KIW78878.1"/>
    </source>
</evidence>
<evidence type="ECO:0000256" key="1">
    <source>
        <dbReference type="ARBA" id="ARBA00022729"/>
    </source>
</evidence>
<dbReference type="EMBL" id="KN846973">
    <property type="protein sequence ID" value="KIW78878.1"/>
    <property type="molecule type" value="Genomic_DNA"/>
</dbReference>
<dbReference type="VEuPathDB" id="FungiDB:Z517_08717"/>
<reference evidence="5 6" key="1">
    <citation type="submission" date="2015-01" db="EMBL/GenBank/DDBJ databases">
        <title>The Genome Sequence of Fonsecaea pedrosoi CBS 271.37.</title>
        <authorList>
            <consortium name="The Broad Institute Genomics Platform"/>
            <person name="Cuomo C."/>
            <person name="de Hoog S."/>
            <person name="Gorbushina A."/>
            <person name="Stielow B."/>
            <person name="Teixiera M."/>
            <person name="Abouelleil A."/>
            <person name="Chapman S.B."/>
            <person name="Priest M."/>
            <person name="Young S.K."/>
            <person name="Wortman J."/>
            <person name="Nusbaum C."/>
            <person name="Birren B."/>
        </authorList>
    </citation>
    <scope>NUCLEOTIDE SEQUENCE [LARGE SCALE GENOMIC DNA]</scope>
    <source>
        <strain evidence="5 6">CBS 271.37</strain>
    </source>
</reference>
<evidence type="ECO:0000313" key="6">
    <source>
        <dbReference type="Proteomes" id="UP000053029"/>
    </source>
</evidence>
<dbReference type="GeneID" id="25308207"/>
<proteinExistence type="predicted"/>
<keyword evidence="1 3" id="KW-0732">Signal</keyword>
<dbReference type="OrthoDB" id="4161289at2759"/>
<feature type="region of interest" description="Disordered" evidence="2">
    <location>
        <begin position="169"/>
        <end position="216"/>
    </location>
</feature>
<dbReference type="InterPro" id="IPR018466">
    <property type="entry name" value="Kre9/Knh1-like_N"/>
</dbReference>
<dbReference type="STRING" id="1442368.A0A0D2GDP5"/>
<keyword evidence="6" id="KW-1185">Reference proteome</keyword>
<organism evidence="5 6">
    <name type="scientific">Fonsecaea pedrosoi CBS 271.37</name>
    <dbReference type="NCBI Taxonomy" id="1442368"/>
    <lineage>
        <taxon>Eukaryota</taxon>
        <taxon>Fungi</taxon>
        <taxon>Dikarya</taxon>
        <taxon>Ascomycota</taxon>
        <taxon>Pezizomycotina</taxon>
        <taxon>Eurotiomycetes</taxon>
        <taxon>Chaetothyriomycetidae</taxon>
        <taxon>Chaetothyriales</taxon>
        <taxon>Herpotrichiellaceae</taxon>
        <taxon>Fonsecaea</taxon>
    </lineage>
</organism>
<feature type="chain" id="PRO_5002242760" description="Yeast cell wall synthesis Kre9/Knh1-like N-terminal domain-containing protein" evidence="3">
    <location>
        <begin position="21"/>
        <end position="238"/>
    </location>
</feature>
<evidence type="ECO:0000256" key="2">
    <source>
        <dbReference type="SAM" id="MobiDB-lite"/>
    </source>
</evidence>
<dbReference type="AlphaFoldDB" id="A0A0D2GDP5"/>
<evidence type="ECO:0000256" key="3">
    <source>
        <dbReference type="SAM" id="SignalP"/>
    </source>
</evidence>
<protein>
    <recommendedName>
        <fullName evidence="4">Yeast cell wall synthesis Kre9/Knh1-like N-terminal domain-containing protein</fullName>
    </recommendedName>
</protein>
<dbReference type="RefSeq" id="XP_013282686.1">
    <property type="nucleotide sequence ID" value="XM_013427232.1"/>
</dbReference>
<evidence type="ECO:0000259" key="4">
    <source>
        <dbReference type="Pfam" id="PF10342"/>
    </source>
</evidence>
<feature type="signal peptide" evidence="3">
    <location>
        <begin position="1"/>
        <end position="20"/>
    </location>
</feature>
<name>A0A0D2GDP5_9EURO</name>
<dbReference type="Pfam" id="PF10342">
    <property type="entry name" value="Kre9_KNH"/>
    <property type="match status" value="1"/>
</dbReference>
<dbReference type="HOGENOM" id="CLU_101427_0_0_1"/>